<feature type="transmembrane region" description="Helical" evidence="7">
    <location>
        <begin position="108"/>
        <end position="128"/>
    </location>
</feature>
<dbReference type="EMBL" id="JBCGBO010000024">
    <property type="protein sequence ID" value="KAK9181937.1"/>
    <property type="molecule type" value="Genomic_DNA"/>
</dbReference>
<sequence length="686" mass="78819">MVITDLSLNQKTIRALSLNWSQPKYPLSRICKKKFYPNTDRTIMSGEGTGRDEAESRSQINQRSSISSPGNSGSSFQLFLSMAAVSIDPLFFYIPVVNDNKKCIRLDYKLAVTATGLRSLFDFLYIFYITPQLLADLVATVNAKHEANNSLKSLMKFWLGSLFVDLPAVFPLPQLVILSIIPRMRGLKILNGMMLLKYSVLIQFVLRMFRIYPWTLGKLGEATWAIAAFNLLLYVLASHVFGALWYFSAIERQTECWKKACLFTNTGCTRGSFDCYDSLGNYEFLNEFCPTKPQNTTILDFGIFQHALQSGIVEVPDFPQKFLHCFRWGLRNLSCFGQNLQTSSNAWENFFVILVTISGLVLMLFLIGNMQIYLQPKATRPKEMTLRMQEMNEHMPIQKLSRSVQQQLKIYQRYIWRKPDTIDVESSLSILPKELRRNIKRELCLDLLKNVKEFKTLDEEVLDALCDCVKPAFYFKHTHIVLEGDPIYEMLFIVQGKMWIYTSKERTNGSANTSHSRDNSKFISRKDHLADGDFWGEELVAWVLRERSLSNIPMSTRSVQALTNVEAFGLMAHDLKHVFIEHQVASSTEFNSNYSVKDAARIIQLAWRRRYSSRNLLKVPGCTGEYHQHFIRVEARSISKINRLFRFCGFLAVNRLSVLVVCAPGYVLVLKCLGEVVVVEEDEEEK</sequence>
<keyword evidence="4" id="KW-1071">Ligand-gated ion channel</keyword>
<evidence type="ECO:0000256" key="2">
    <source>
        <dbReference type="ARBA" id="ARBA00022860"/>
    </source>
</evidence>
<feature type="domain" description="Cyclic nucleotide-binding" evidence="8">
    <location>
        <begin position="453"/>
        <end position="550"/>
    </location>
</feature>
<proteinExistence type="predicted"/>
<reference evidence="9 10" key="1">
    <citation type="submission" date="2024-05" db="EMBL/GenBank/DDBJ databases">
        <title>Haplotype-resolved chromosome-level genome assembly of Huyou (Citrus changshanensis).</title>
        <authorList>
            <person name="Miao C."/>
            <person name="Chen W."/>
            <person name="Wu Y."/>
            <person name="Wang L."/>
            <person name="Zhao S."/>
            <person name="Grierson D."/>
            <person name="Xu C."/>
            <person name="Chen K."/>
        </authorList>
    </citation>
    <scope>NUCLEOTIDE SEQUENCE [LARGE SCALE GENOMIC DNA]</scope>
    <source>
        <strain evidence="9">01-14</strain>
        <tissue evidence="9">Leaf</tissue>
    </source>
</reference>
<dbReference type="Gene3D" id="2.60.120.10">
    <property type="entry name" value="Jelly Rolls"/>
    <property type="match status" value="1"/>
</dbReference>
<dbReference type="SUPFAM" id="SSF51206">
    <property type="entry name" value="cAMP-binding domain-like"/>
    <property type="match status" value="1"/>
</dbReference>
<evidence type="ECO:0000256" key="5">
    <source>
        <dbReference type="ARBA" id="ARBA00023303"/>
    </source>
</evidence>
<dbReference type="GO" id="GO:0034220">
    <property type="term" value="P:monoatomic ion transmembrane transport"/>
    <property type="evidence" value="ECO:0007669"/>
    <property type="project" value="UniProtKB-KW"/>
</dbReference>
<dbReference type="InterPro" id="IPR014710">
    <property type="entry name" value="RmlC-like_jellyroll"/>
</dbReference>
<dbReference type="GO" id="GO:0030552">
    <property type="term" value="F:cAMP binding"/>
    <property type="evidence" value="ECO:0007669"/>
    <property type="project" value="UniProtKB-KW"/>
</dbReference>
<keyword evidence="1" id="KW-0140">cGMP</keyword>
<keyword evidence="4" id="KW-0813">Transport</keyword>
<feature type="transmembrane region" description="Helical" evidence="7">
    <location>
        <begin position="224"/>
        <end position="247"/>
    </location>
</feature>
<evidence type="ECO:0000256" key="7">
    <source>
        <dbReference type="SAM" id="Phobius"/>
    </source>
</evidence>
<dbReference type="InterPro" id="IPR000595">
    <property type="entry name" value="cNMP-bd_dom"/>
</dbReference>
<evidence type="ECO:0000256" key="4">
    <source>
        <dbReference type="ARBA" id="ARBA00023286"/>
    </source>
</evidence>
<dbReference type="Gene3D" id="1.10.287.70">
    <property type="match status" value="1"/>
</dbReference>
<evidence type="ECO:0000313" key="10">
    <source>
        <dbReference type="Proteomes" id="UP001428341"/>
    </source>
</evidence>
<dbReference type="PROSITE" id="PS50042">
    <property type="entry name" value="CNMP_BINDING_3"/>
    <property type="match status" value="1"/>
</dbReference>
<dbReference type="PANTHER" id="PTHR45651:SF5">
    <property type="entry name" value="CYCLIC NUCLEOTIDE-GATED ION CHANNEL 1"/>
    <property type="match status" value="1"/>
</dbReference>
<keyword evidence="7" id="KW-0472">Membrane</keyword>
<gene>
    <name evidence="9" type="ORF">WN944_025078</name>
</gene>
<feature type="transmembrane region" description="Helical" evidence="7">
    <location>
        <begin position="76"/>
        <end position="96"/>
    </location>
</feature>
<dbReference type="CDD" id="cd00038">
    <property type="entry name" value="CAP_ED"/>
    <property type="match status" value="1"/>
</dbReference>
<evidence type="ECO:0000259" key="8">
    <source>
        <dbReference type="PROSITE" id="PS50042"/>
    </source>
</evidence>
<keyword evidence="7" id="KW-0812">Transmembrane</keyword>
<feature type="compositionally biased region" description="Low complexity" evidence="6">
    <location>
        <begin position="57"/>
        <end position="72"/>
    </location>
</feature>
<feature type="transmembrane region" description="Helical" evidence="7">
    <location>
        <begin position="350"/>
        <end position="374"/>
    </location>
</feature>
<dbReference type="GO" id="GO:0005516">
    <property type="term" value="F:calmodulin binding"/>
    <property type="evidence" value="ECO:0007669"/>
    <property type="project" value="UniProtKB-KW"/>
</dbReference>
<dbReference type="Gene3D" id="1.10.287.630">
    <property type="entry name" value="Helix hairpin bin"/>
    <property type="match status" value="1"/>
</dbReference>
<dbReference type="Proteomes" id="UP001428341">
    <property type="component" value="Unassembled WGS sequence"/>
</dbReference>
<keyword evidence="5" id="KW-0407">Ion channel</keyword>
<keyword evidence="10" id="KW-1185">Reference proteome</keyword>
<keyword evidence="3" id="KW-0547">Nucleotide-binding</keyword>
<keyword evidence="7" id="KW-1133">Transmembrane helix</keyword>
<dbReference type="InterPro" id="IPR018490">
    <property type="entry name" value="cNMP-bd_dom_sf"/>
</dbReference>
<dbReference type="GO" id="GO:0030553">
    <property type="term" value="F:cGMP binding"/>
    <property type="evidence" value="ECO:0007669"/>
    <property type="project" value="UniProtKB-KW"/>
</dbReference>
<keyword evidence="3" id="KW-0142">cGMP-binding</keyword>
<feature type="transmembrane region" description="Helical" evidence="7">
    <location>
        <begin position="193"/>
        <end position="212"/>
    </location>
</feature>
<accession>A0AAP0LPU5</accession>
<dbReference type="AlphaFoldDB" id="A0AAP0LPU5"/>
<organism evidence="9 10">
    <name type="scientific">Citrus x changshan-huyou</name>
    <dbReference type="NCBI Taxonomy" id="2935761"/>
    <lineage>
        <taxon>Eukaryota</taxon>
        <taxon>Viridiplantae</taxon>
        <taxon>Streptophyta</taxon>
        <taxon>Embryophyta</taxon>
        <taxon>Tracheophyta</taxon>
        <taxon>Spermatophyta</taxon>
        <taxon>Magnoliopsida</taxon>
        <taxon>eudicotyledons</taxon>
        <taxon>Gunneridae</taxon>
        <taxon>Pentapetalae</taxon>
        <taxon>rosids</taxon>
        <taxon>malvids</taxon>
        <taxon>Sapindales</taxon>
        <taxon>Rutaceae</taxon>
        <taxon>Aurantioideae</taxon>
        <taxon>Citrus</taxon>
    </lineage>
</organism>
<keyword evidence="4" id="KW-0406">Ion transport</keyword>
<dbReference type="PANTHER" id="PTHR45651">
    <property type="entry name" value="CYCLIC NUCLEOTIDE-GATED ION CHANNEL 15-RELATED-RELATED"/>
    <property type="match status" value="1"/>
</dbReference>
<name>A0AAP0LPU5_9ROSI</name>
<protein>
    <recommendedName>
        <fullName evidence="8">Cyclic nucleotide-binding domain-containing protein</fullName>
    </recommendedName>
</protein>
<feature type="transmembrane region" description="Helical" evidence="7">
    <location>
        <begin position="157"/>
        <end position="181"/>
    </location>
</feature>
<evidence type="ECO:0000313" key="9">
    <source>
        <dbReference type="EMBL" id="KAK9181937.1"/>
    </source>
</evidence>
<evidence type="ECO:0000256" key="1">
    <source>
        <dbReference type="ARBA" id="ARBA00022535"/>
    </source>
</evidence>
<keyword evidence="2" id="KW-0112">Calmodulin-binding</keyword>
<evidence type="ECO:0000256" key="6">
    <source>
        <dbReference type="SAM" id="MobiDB-lite"/>
    </source>
</evidence>
<dbReference type="SUPFAM" id="SSF81324">
    <property type="entry name" value="Voltage-gated potassium channels"/>
    <property type="match status" value="1"/>
</dbReference>
<comment type="caution">
    <text evidence="9">The sequence shown here is derived from an EMBL/GenBank/DDBJ whole genome shotgun (WGS) entry which is preliminary data.</text>
</comment>
<dbReference type="GO" id="GO:0016020">
    <property type="term" value="C:membrane"/>
    <property type="evidence" value="ECO:0007669"/>
    <property type="project" value="UniProtKB-SubCell"/>
</dbReference>
<feature type="region of interest" description="Disordered" evidence="6">
    <location>
        <begin position="41"/>
        <end position="72"/>
    </location>
</feature>
<evidence type="ECO:0000256" key="3">
    <source>
        <dbReference type="ARBA" id="ARBA00022992"/>
    </source>
</evidence>